<keyword evidence="3" id="KW-1185">Reference proteome</keyword>
<feature type="transmembrane region" description="Helical" evidence="1">
    <location>
        <begin position="824"/>
        <end position="844"/>
    </location>
</feature>
<keyword evidence="1" id="KW-1133">Transmembrane helix</keyword>
<gene>
    <name evidence="2" type="ORF">C7452_0451</name>
</gene>
<keyword evidence="1" id="KW-0472">Membrane</keyword>
<keyword evidence="1" id="KW-0812">Transmembrane</keyword>
<name>A0A371NEP3_9EURY</name>
<dbReference type="EMBL" id="QREL01000001">
    <property type="protein sequence ID" value="REE28440.1"/>
    <property type="molecule type" value="Genomic_DNA"/>
</dbReference>
<dbReference type="RefSeq" id="WP_115892086.1">
    <property type="nucleotide sequence ID" value="NZ_QREL01000001.1"/>
</dbReference>
<accession>A0A371NEP3</accession>
<evidence type="ECO:0000256" key="1">
    <source>
        <dbReference type="SAM" id="Phobius"/>
    </source>
</evidence>
<organism evidence="2 3">
    <name type="scientific">Methanothermobacter defluvii</name>
    <dbReference type="NCBI Taxonomy" id="49339"/>
    <lineage>
        <taxon>Archaea</taxon>
        <taxon>Methanobacteriati</taxon>
        <taxon>Methanobacteriota</taxon>
        <taxon>Methanomada group</taxon>
        <taxon>Methanobacteria</taxon>
        <taxon>Methanobacteriales</taxon>
        <taxon>Methanobacteriaceae</taxon>
        <taxon>Methanothermobacter</taxon>
    </lineage>
</organism>
<sequence length="860" mass="93518">MEVKIEMKNKLLTLVIPVLTVFLFTGISSATPLEDITHHISNDAETSLNISNADDMILITNAGSARYSNTTTEDAIQTVMETVPIKYSKIFQMNQPDHDPTFTFAVKNSKGYYARKYTVLQSGEVLKTPVVYIGLDMTENQFQQAKANLGYDVLSLLSAWNAGAPSDLLKVAAWTGNVSPGLIGAYSASKQFMANYPLTSNATSYHVIVSTGGGDDDLPMFFMDSTPLKWVTVGSDTFYNFKSAYTDDSHENIYIRWDSLSRTGVMFYWTLSDMTYNGGETLQGLIKNAQCIGMLATNPSALYKLLKATNIDYQTFKTLWDTGIDSKYISSIPVTPIEWISTVSVIPREEYSAMYASGINAVMVANRALQAAGFEPLDSDDLLITSAGYSETQGISAGAIDGIISATGIKFKNIYSLKRGTQTPLWYVFVKKPDETTGPLHAVFVDGNGAIRPVTYGGTQFNVFDISAVNLAGATGTEGYQKSLAVASTYGYSIPQYAQQDYYIVSLANQWAYAMPYEFALAATGGGCPGSGLAQGYVLANIIRSWLPLSDGQYYAYIGVPAHCKEQVLMEVLGLSAARGNYFTTGTRTASDASAVGIAIRWDPVKNTGKAILVSYNKDAVNAIQPASNSYYKTMYWALWYITQAFPGKELYGTVTSAYSIAKSVTLTSGEFKSLIAASDPVSYIKDFEDVTAPSLNVRVDDSTLYMDINEEGTIFYSFDGRTWNVYSAPVKLGKHVKTVYYYAVDLAGNAHKVGSISVPENQAQNTPEVSYGSVTAGKASVISWIMKRIRSDDSSAVVEEVTGQGTSSPVNPAEHPGSASSSWFIPVYAAIILAVGGLGMYLFRRRASRSNEATWQPGK</sequence>
<proteinExistence type="predicted"/>
<evidence type="ECO:0000313" key="2">
    <source>
        <dbReference type="EMBL" id="REE28440.1"/>
    </source>
</evidence>
<dbReference type="Proteomes" id="UP000256864">
    <property type="component" value="Unassembled WGS sequence"/>
</dbReference>
<comment type="caution">
    <text evidence="2">The sequence shown here is derived from an EMBL/GenBank/DDBJ whole genome shotgun (WGS) entry which is preliminary data.</text>
</comment>
<evidence type="ECO:0000313" key="3">
    <source>
        <dbReference type="Proteomes" id="UP000256864"/>
    </source>
</evidence>
<dbReference type="AlphaFoldDB" id="A0A371NEP3"/>
<reference evidence="2 3" key="1">
    <citation type="submission" date="2018-07" db="EMBL/GenBank/DDBJ databases">
        <title>Genomic Encyclopedia of Type Strains, Phase IV (KMG-IV): sequencing the most valuable type-strain genomes for metagenomic binning, comparative biology and taxonomic classification.</title>
        <authorList>
            <person name="Goeker M."/>
        </authorList>
    </citation>
    <scope>NUCLEOTIDE SEQUENCE [LARGE SCALE GENOMIC DNA]</scope>
    <source>
        <strain evidence="2 3">DSM 7466</strain>
    </source>
</reference>
<protein>
    <submittedName>
        <fullName evidence="2">Formylmethanofuran dehydrogenase subunit E-like metal-binding protein</fullName>
    </submittedName>
</protein>